<keyword evidence="11" id="KW-1185">Reference proteome</keyword>
<dbReference type="Pfam" id="PF16189">
    <property type="entry name" value="Creatinase_N_2"/>
    <property type="match status" value="1"/>
</dbReference>
<dbReference type="EMBL" id="WWEN01000004">
    <property type="protein sequence ID" value="MYM55729.1"/>
    <property type="molecule type" value="Genomic_DNA"/>
</dbReference>
<keyword evidence="5" id="KW-0482">Metalloprotease</keyword>
<dbReference type="Gene3D" id="3.40.350.10">
    <property type="entry name" value="Creatinase/prolidase N-terminal domain"/>
    <property type="match status" value="2"/>
</dbReference>
<feature type="domain" description="Peptidase M24" evidence="7">
    <location>
        <begin position="319"/>
        <end position="528"/>
    </location>
</feature>
<dbReference type="PANTHER" id="PTHR43763:SF6">
    <property type="entry name" value="XAA-PRO AMINOPEPTIDASE 1"/>
    <property type="match status" value="1"/>
</dbReference>
<feature type="domain" description="Creatinase N-terminal" evidence="8">
    <location>
        <begin position="17"/>
        <end position="153"/>
    </location>
</feature>
<dbReference type="InterPro" id="IPR029149">
    <property type="entry name" value="Creatin/AminoP/Spt16_N"/>
</dbReference>
<dbReference type="InterPro" id="IPR001131">
    <property type="entry name" value="Peptidase_M24B_aminopep-P_CS"/>
</dbReference>
<protein>
    <submittedName>
        <fullName evidence="10">M24 family metallopeptidase</fullName>
    </submittedName>
</protein>
<dbReference type="PANTHER" id="PTHR43763">
    <property type="entry name" value="XAA-PRO AMINOPEPTIDASE 1"/>
    <property type="match status" value="1"/>
</dbReference>
<dbReference type="InterPro" id="IPR000994">
    <property type="entry name" value="Pept_M24"/>
</dbReference>
<reference evidence="10 11" key="1">
    <citation type="submission" date="2020-01" db="EMBL/GenBank/DDBJ databases">
        <authorList>
            <person name="Chen S."/>
        </authorList>
    </citation>
    <scope>NUCLEOTIDE SEQUENCE [LARGE SCALE GENOMIC DNA]</scope>
    <source>
        <strain evidence="10 11">GS-10</strain>
    </source>
</reference>
<dbReference type="InterPro" id="IPR036005">
    <property type="entry name" value="Creatinase/aminopeptidase-like"/>
</dbReference>
<evidence type="ECO:0000256" key="2">
    <source>
        <dbReference type="ARBA" id="ARBA00022670"/>
    </source>
</evidence>
<keyword evidence="3 6" id="KW-0479">Metal-binding</keyword>
<dbReference type="Pfam" id="PF01321">
    <property type="entry name" value="Creatinase_N"/>
    <property type="match status" value="1"/>
</dbReference>
<dbReference type="SUPFAM" id="SSF53092">
    <property type="entry name" value="Creatinase/prolidase N-terminal domain"/>
    <property type="match status" value="1"/>
</dbReference>
<evidence type="ECO:0000313" key="10">
    <source>
        <dbReference type="EMBL" id="MYM55729.1"/>
    </source>
</evidence>
<organism evidence="10 11">
    <name type="scientific">Thalassovita mangrovi</name>
    <dbReference type="NCBI Taxonomy" id="2692236"/>
    <lineage>
        <taxon>Bacteria</taxon>
        <taxon>Pseudomonadati</taxon>
        <taxon>Pseudomonadota</taxon>
        <taxon>Alphaproteobacteria</taxon>
        <taxon>Rhodobacterales</taxon>
        <taxon>Roseobacteraceae</taxon>
        <taxon>Thalassovita</taxon>
    </lineage>
</organism>
<accession>A0A6L8LRC8</accession>
<sequence length="600" mass="65013">MFQSFEETADPAQGAARLAALRAAMGAEGLAGFLVPRADMYQGEYVSARDSRLAWLSGFTGSAGFCAALMQVAGVFIDGRYRTQVKAQVDLEHFTPVPWPETGLAEWLPEQLPQGGVVGFDPWLHTAEEIGKLEKALQDSGIELRPVGNLVDAIWTDQPEPPMGAIFPYPDDLAGESHAAKRVRLAGRLAQDGQRAAVITLPDSLAWLLNIRGSDIPRNPVPHAVAILHDDGKLDLFVDPAKVGDDEPAHLGEDVTIQAPDAFAGALRALSGPVRVDKGSAPLQVSRELQAASVEIAWGQDPCILPKACKNATEIANTAEAHLMDAAAICEFLCWYDEQPIGSLTEIDMVTELENRRRATNALRDISFDTISGTGPNGAVIHYRVTHDSNATLENGQMIVLDSGGQYLNGTTDITRTLPVGDVGDEEKTCFTRVLQGMIGISRLRFPAGLAGRDIDAIARAPLWQAGLDYNHGTGHGVGVFLCVHEGPQRISRVSEVALKPGMILSNEPGYYREGAFGIRIENLIVVEDAAALDGADDRDMLSFKTLTWVPIDRRLIRADMLSQGERDWINAYHDACRDKIGPRLSGPARIWLRDATQPL</sequence>
<dbReference type="GO" id="GO:0006508">
    <property type="term" value="P:proteolysis"/>
    <property type="evidence" value="ECO:0007669"/>
    <property type="project" value="UniProtKB-KW"/>
</dbReference>
<dbReference type="InterPro" id="IPR000587">
    <property type="entry name" value="Creatinase_N"/>
</dbReference>
<keyword evidence="2" id="KW-0645">Protease</keyword>
<dbReference type="Pfam" id="PF00557">
    <property type="entry name" value="Peptidase_M24"/>
    <property type="match status" value="1"/>
</dbReference>
<dbReference type="GO" id="GO:0070006">
    <property type="term" value="F:metalloaminopeptidase activity"/>
    <property type="evidence" value="ECO:0007669"/>
    <property type="project" value="InterPro"/>
</dbReference>
<evidence type="ECO:0000256" key="4">
    <source>
        <dbReference type="ARBA" id="ARBA00022801"/>
    </source>
</evidence>
<dbReference type="Proteomes" id="UP000479043">
    <property type="component" value="Unassembled WGS sequence"/>
</dbReference>
<dbReference type="Pfam" id="PF16188">
    <property type="entry name" value="Peptidase_M24_C"/>
    <property type="match status" value="1"/>
</dbReference>
<keyword evidence="4" id="KW-0378">Hydrolase</keyword>
<dbReference type="InterPro" id="IPR050422">
    <property type="entry name" value="X-Pro_aminopeptidase_P"/>
</dbReference>
<evidence type="ECO:0000256" key="1">
    <source>
        <dbReference type="ARBA" id="ARBA00008766"/>
    </source>
</evidence>
<dbReference type="GO" id="GO:0005737">
    <property type="term" value="C:cytoplasm"/>
    <property type="evidence" value="ECO:0007669"/>
    <property type="project" value="UniProtKB-ARBA"/>
</dbReference>
<proteinExistence type="inferred from homology"/>
<evidence type="ECO:0000256" key="5">
    <source>
        <dbReference type="ARBA" id="ARBA00023049"/>
    </source>
</evidence>
<dbReference type="InterPro" id="IPR032416">
    <property type="entry name" value="Peptidase_M24_C"/>
</dbReference>
<evidence type="ECO:0000256" key="3">
    <source>
        <dbReference type="ARBA" id="ARBA00022723"/>
    </source>
</evidence>
<comment type="caution">
    <text evidence="10">The sequence shown here is derived from an EMBL/GenBank/DDBJ whole genome shotgun (WGS) entry which is preliminary data.</text>
</comment>
<dbReference type="CDD" id="cd01085">
    <property type="entry name" value="APP"/>
    <property type="match status" value="1"/>
</dbReference>
<dbReference type="InterPro" id="IPR033740">
    <property type="entry name" value="Pept_M24B"/>
</dbReference>
<dbReference type="RefSeq" id="WP_160973444.1">
    <property type="nucleotide sequence ID" value="NZ_WWEN01000004.1"/>
</dbReference>
<dbReference type="SUPFAM" id="SSF55920">
    <property type="entry name" value="Creatinase/aminopeptidase"/>
    <property type="match status" value="1"/>
</dbReference>
<dbReference type="GO" id="GO:0046872">
    <property type="term" value="F:metal ion binding"/>
    <property type="evidence" value="ECO:0007669"/>
    <property type="project" value="UniProtKB-KW"/>
</dbReference>
<dbReference type="Gene3D" id="3.90.230.10">
    <property type="entry name" value="Creatinase/methionine aminopeptidase superfamily"/>
    <property type="match status" value="1"/>
</dbReference>
<name>A0A6L8LRC8_9RHOB</name>
<comment type="similarity">
    <text evidence="1 6">Belongs to the peptidase M24B family.</text>
</comment>
<evidence type="ECO:0000259" key="7">
    <source>
        <dbReference type="Pfam" id="PF00557"/>
    </source>
</evidence>
<feature type="domain" description="Peptidase M24 C-terminal" evidence="9">
    <location>
        <begin position="541"/>
        <end position="600"/>
    </location>
</feature>
<evidence type="ECO:0000313" key="11">
    <source>
        <dbReference type="Proteomes" id="UP000479043"/>
    </source>
</evidence>
<evidence type="ECO:0000256" key="6">
    <source>
        <dbReference type="RuleBase" id="RU000590"/>
    </source>
</evidence>
<evidence type="ECO:0000259" key="8">
    <source>
        <dbReference type="Pfam" id="PF01321"/>
    </source>
</evidence>
<dbReference type="PROSITE" id="PS00491">
    <property type="entry name" value="PROLINE_PEPTIDASE"/>
    <property type="match status" value="1"/>
</dbReference>
<gene>
    <name evidence="10" type="ORF">GR167_10455</name>
</gene>
<dbReference type="AlphaFoldDB" id="A0A6L8LRC8"/>
<dbReference type="FunFam" id="3.90.230.10:FF:000009">
    <property type="entry name" value="xaa-Pro aminopeptidase 2"/>
    <property type="match status" value="1"/>
</dbReference>
<evidence type="ECO:0000259" key="9">
    <source>
        <dbReference type="Pfam" id="PF16188"/>
    </source>
</evidence>